<keyword evidence="3" id="KW-1003">Cell membrane</keyword>
<dbReference type="NCBIfam" id="NF009223">
    <property type="entry name" value="PRK12573.1"/>
    <property type="match status" value="1"/>
</dbReference>
<name>A0ABT9YEL6_9BACI</name>
<evidence type="ECO:0000259" key="8">
    <source>
        <dbReference type="Pfam" id="PF04039"/>
    </source>
</evidence>
<dbReference type="PANTHER" id="PTHR33932">
    <property type="entry name" value="NA(+)/H(+) ANTIPORTER SUBUNIT B"/>
    <property type="match status" value="1"/>
</dbReference>
<sequence length="150" mass="16898">MRKPSHSNDILLHYLTKIVVIFVFSFSIYLFFAGHNQPGGGFIGGLMTACSVLLLYLNFDREKIKKAIPFAFTSFIAVGLMLSLGTGMWSMLFNDDPFLTHYFDYFELPFFGEVELTSALPFDLGVYLIVVGIAITITLTIAEDDNEWKS</sequence>
<dbReference type="PANTHER" id="PTHR33932:SF4">
    <property type="entry name" value="NA(+)_H(+) ANTIPORTER SUBUNIT B"/>
    <property type="match status" value="1"/>
</dbReference>
<protein>
    <submittedName>
        <fullName evidence="9">Multicomponent Na+:H+ antiporter subunit B</fullName>
    </submittedName>
</protein>
<reference evidence="9 10" key="1">
    <citation type="submission" date="2023-07" db="EMBL/GenBank/DDBJ databases">
        <title>Genomic Encyclopedia of Type Strains, Phase IV (KMG-IV): sequencing the most valuable type-strain genomes for metagenomic binning, comparative biology and taxonomic classification.</title>
        <authorList>
            <person name="Goeker M."/>
        </authorList>
    </citation>
    <scope>NUCLEOTIDE SEQUENCE [LARGE SCALE GENOMIC DNA]</scope>
    <source>
        <strain evidence="9 10">DSM 19154</strain>
    </source>
</reference>
<evidence type="ECO:0000256" key="1">
    <source>
        <dbReference type="ARBA" id="ARBA00004651"/>
    </source>
</evidence>
<evidence type="ECO:0000313" key="9">
    <source>
        <dbReference type="EMBL" id="MDQ0205499.1"/>
    </source>
</evidence>
<comment type="similarity">
    <text evidence="2">Belongs to the CPA3 antiporters (TC 2.A.63) subunit B family.</text>
</comment>
<organism evidence="9 10">
    <name type="scientific">Alkalicoccobacillus murimartini</name>
    <dbReference type="NCBI Taxonomy" id="171685"/>
    <lineage>
        <taxon>Bacteria</taxon>
        <taxon>Bacillati</taxon>
        <taxon>Bacillota</taxon>
        <taxon>Bacilli</taxon>
        <taxon>Bacillales</taxon>
        <taxon>Bacillaceae</taxon>
        <taxon>Alkalicoccobacillus</taxon>
    </lineage>
</organism>
<gene>
    <name evidence="9" type="ORF">J2S05_000273</name>
</gene>
<feature type="transmembrane region" description="Helical" evidence="7">
    <location>
        <begin position="38"/>
        <end position="57"/>
    </location>
</feature>
<keyword evidence="6 7" id="KW-0472">Membrane</keyword>
<comment type="subcellular location">
    <subcellularLocation>
        <location evidence="1">Cell membrane</location>
        <topology evidence="1">Multi-pass membrane protein</topology>
    </subcellularLocation>
</comment>
<accession>A0ABT9YEL6</accession>
<keyword evidence="10" id="KW-1185">Reference proteome</keyword>
<keyword evidence="4 7" id="KW-0812">Transmembrane</keyword>
<evidence type="ECO:0000256" key="6">
    <source>
        <dbReference type="ARBA" id="ARBA00023136"/>
    </source>
</evidence>
<feature type="transmembrane region" description="Helical" evidence="7">
    <location>
        <begin position="124"/>
        <end position="142"/>
    </location>
</feature>
<dbReference type="RefSeq" id="WP_306979226.1">
    <property type="nucleotide sequence ID" value="NZ_JAUSUA010000001.1"/>
</dbReference>
<dbReference type="InterPro" id="IPR050622">
    <property type="entry name" value="CPA3_antiporter_subunitB"/>
</dbReference>
<evidence type="ECO:0000256" key="4">
    <source>
        <dbReference type="ARBA" id="ARBA00022692"/>
    </source>
</evidence>
<dbReference type="InterPro" id="IPR007182">
    <property type="entry name" value="MnhB"/>
</dbReference>
<comment type="caution">
    <text evidence="9">The sequence shown here is derived from an EMBL/GenBank/DDBJ whole genome shotgun (WGS) entry which is preliminary data.</text>
</comment>
<evidence type="ECO:0000256" key="5">
    <source>
        <dbReference type="ARBA" id="ARBA00022989"/>
    </source>
</evidence>
<evidence type="ECO:0000256" key="2">
    <source>
        <dbReference type="ARBA" id="ARBA00009425"/>
    </source>
</evidence>
<feature type="transmembrane region" description="Helical" evidence="7">
    <location>
        <begin position="12"/>
        <end position="32"/>
    </location>
</feature>
<proteinExistence type="inferred from homology"/>
<evidence type="ECO:0000256" key="3">
    <source>
        <dbReference type="ARBA" id="ARBA00022475"/>
    </source>
</evidence>
<dbReference type="Proteomes" id="UP001225034">
    <property type="component" value="Unassembled WGS sequence"/>
</dbReference>
<keyword evidence="5 7" id="KW-1133">Transmembrane helix</keyword>
<dbReference type="EMBL" id="JAUSUA010000001">
    <property type="protein sequence ID" value="MDQ0205499.1"/>
    <property type="molecule type" value="Genomic_DNA"/>
</dbReference>
<evidence type="ECO:0000313" key="10">
    <source>
        <dbReference type="Proteomes" id="UP001225034"/>
    </source>
</evidence>
<feature type="transmembrane region" description="Helical" evidence="7">
    <location>
        <begin position="69"/>
        <end position="92"/>
    </location>
</feature>
<dbReference type="Pfam" id="PF04039">
    <property type="entry name" value="MnhB"/>
    <property type="match status" value="1"/>
</dbReference>
<evidence type="ECO:0000256" key="7">
    <source>
        <dbReference type="SAM" id="Phobius"/>
    </source>
</evidence>
<feature type="domain" description="Na+/H+ antiporter MnhB subunit-related protein" evidence="8">
    <location>
        <begin position="12"/>
        <end position="135"/>
    </location>
</feature>